<proteinExistence type="predicted"/>
<dbReference type="EMBL" id="AGYR01000001">
    <property type="protein sequence ID" value="ENZ20074.1"/>
    <property type="molecule type" value="Genomic_DNA"/>
</dbReference>
<reference evidence="1 2" key="1">
    <citation type="submission" date="2013-01" db="EMBL/GenBank/DDBJ databases">
        <title>The Genome Sequence of Clostridium clostridioforme 90A8.</title>
        <authorList>
            <consortium name="The Broad Institute Genome Sequencing Platform"/>
            <person name="Earl A."/>
            <person name="Ward D."/>
            <person name="Feldgarden M."/>
            <person name="Gevers D."/>
            <person name="Courvalin P."/>
            <person name="Lambert T."/>
            <person name="Walker B."/>
            <person name="Young S.K."/>
            <person name="Zeng Q."/>
            <person name="Gargeya S."/>
            <person name="Fitzgerald M."/>
            <person name="Haas B."/>
            <person name="Abouelleil A."/>
            <person name="Alvarado L."/>
            <person name="Arachchi H.M."/>
            <person name="Berlin A.M."/>
            <person name="Chapman S.B."/>
            <person name="Dewar J."/>
            <person name="Goldberg J."/>
            <person name="Griggs A."/>
            <person name="Gujja S."/>
            <person name="Hansen M."/>
            <person name="Howarth C."/>
            <person name="Imamovic A."/>
            <person name="Larimer J."/>
            <person name="McCowan C."/>
            <person name="Murphy C."/>
            <person name="Neiman D."/>
            <person name="Pearson M."/>
            <person name="Priest M."/>
            <person name="Roberts A."/>
            <person name="Saif S."/>
            <person name="Shea T."/>
            <person name="Sisk P."/>
            <person name="Sykes S."/>
            <person name="Wortman J."/>
            <person name="Nusbaum C."/>
            <person name="Birren B."/>
        </authorList>
    </citation>
    <scope>NUCLEOTIDE SEQUENCE [LARGE SCALE GENOMIC DNA]</scope>
    <source>
        <strain evidence="1 2">90A8</strain>
    </source>
</reference>
<comment type="caution">
    <text evidence="1">The sequence shown here is derived from an EMBL/GenBank/DDBJ whole genome shotgun (WGS) entry which is preliminary data.</text>
</comment>
<dbReference type="PATRIC" id="fig|999408.3.peg.2"/>
<gene>
    <name evidence="1" type="ORF">HMPREF1090_00003</name>
</gene>
<sequence>MKDKEGKGTFGSAMAGVLCAQLEATAIYLGHPATQQQKSDWMELEVEALLRESQLAREAVQLKQTLELGEHVRREIEKEQMKKDTPEGMLS</sequence>
<dbReference type="HOGENOM" id="CLU_2421688_0_0_9"/>
<organism evidence="1 2">
    <name type="scientific">[Clostridium] clostridioforme 90A8</name>
    <dbReference type="NCBI Taxonomy" id="999408"/>
    <lineage>
        <taxon>Bacteria</taxon>
        <taxon>Bacillati</taxon>
        <taxon>Bacillota</taxon>
        <taxon>Clostridia</taxon>
        <taxon>Lachnospirales</taxon>
        <taxon>Lachnospiraceae</taxon>
        <taxon>Enterocloster</taxon>
    </lineage>
</organism>
<dbReference type="RefSeq" id="WP_002593140.1">
    <property type="nucleotide sequence ID" value="NZ_KB850976.1"/>
</dbReference>
<evidence type="ECO:0000313" key="1">
    <source>
        <dbReference type="EMBL" id="ENZ20074.1"/>
    </source>
</evidence>
<accession>A0A0E2HG85</accession>
<protein>
    <submittedName>
        <fullName evidence="1">Uncharacterized protein</fullName>
    </submittedName>
</protein>
<evidence type="ECO:0000313" key="2">
    <source>
        <dbReference type="Proteomes" id="UP000013085"/>
    </source>
</evidence>
<dbReference type="Proteomes" id="UP000013085">
    <property type="component" value="Unassembled WGS sequence"/>
</dbReference>
<name>A0A0E2HG85_9FIRM</name>
<dbReference type="AlphaFoldDB" id="A0A0E2HG85"/>